<feature type="transmembrane region" description="Helical" evidence="8">
    <location>
        <begin position="1232"/>
        <end position="1259"/>
    </location>
</feature>
<feature type="transmembrane region" description="Helical" evidence="8">
    <location>
        <begin position="983"/>
        <end position="1009"/>
    </location>
</feature>
<feature type="compositionally biased region" description="Polar residues" evidence="7">
    <location>
        <begin position="380"/>
        <end position="403"/>
    </location>
</feature>
<keyword evidence="3" id="KW-1003">Cell membrane</keyword>
<dbReference type="GO" id="GO:0005886">
    <property type="term" value="C:plasma membrane"/>
    <property type="evidence" value="ECO:0007669"/>
    <property type="project" value="UniProtKB-SubCell"/>
</dbReference>
<feature type="region of interest" description="Disordered" evidence="7">
    <location>
        <begin position="1"/>
        <end position="53"/>
    </location>
</feature>
<keyword evidence="5 8" id="KW-1133">Transmembrane helix</keyword>
<dbReference type="CDD" id="cd06174">
    <property type="entry name" value="MFS"/>
    <property type="match status" value="1"/>
</dbReference>
<feature type="region of interest" description="Disordered" evidence="7">
    <location>
        <begin position="634"/>
        <end position="726"/>
    </location>
</feature>
<feature type="compositionally biased region" description="Polar residues" evidence="7">
    <location>
        <begin position="331"/>
        <end position="352"/>
    </location>
</feature>
<feature type="region of interest" description="Disordered" evidence="7">
    <location>
        <begin position="1437"/>
        <end position="1483"/>
    </location>
</feature>
<feature type="region of interest" description="Disordered" evidence="7">
    <location>
        <begin position="423"/>
        <end position="455"/>
    </location>
</feature>
<name>A0A1Y2EDD7_9PEZI</name>
<dbReference type="InterPro" id="IPR036259">
    <property type="entry name" value="MFS_trans_sf"/>
</dbReference>
<dbReference type="SUPFAM" id="SSF103473">
    <property type="entry name" value="MFS general substrate transporter"/>
    <property type="match status" value="1"/>
</dbReference>
<dbReference type="Gene3D" id="1.20.1250.20">
    <property type="entry name" value="MFS general substrate transporter like domains"/>
    <property type="match status" value="1"/>
</dbReference>
<dbReference type="STRING" id="1141098.A0A1Y2EDD7"/>
<feature type="transmembrane region" description="Helical" evidence="8">
    <location>
        <begin position="1144"/>
        <end position="1165"/>
    </location>
</feature>
<dbReference type="PANTHER" id="PTHR23502">
    <property type="entry name" value="MAJOR FACILITATOR SUPERFAMILY"/>
    <property type="match status" value="1"/>
</dbReference>
<dbReference type="GO" id="GO:0022857">
    <property type="term" value="F:transmembrane transporter activity"/>
    <property type="evidence" value="ECO:0007669"/>
    <property type="project" value="TreeGrafter"/>
</dbReference>
<evidence type="ECO:0000256" key="4">
    <source>
        <dbReference type="ARBA" id="ARBA00022692"/>
    </source>
</evidence>
<keyword evidence="4 8" id="KW-0812">Transmembrane</keyword>
<feature type="region of interest" description="Disordered" evidence="7">
    <location>
        <begin position="802"/>
        <end position="827"/>
    </location>
</feature>
<protein>
    <recommendedName>
        <fullName evidence="11">Polyamine transport protein</fullName>
    </recommendedName>
</protein>
<organism evidence="9 10">
    <name type="scientific">Pseudomassariella vexata</name>
    <dbReference type="NCBI Taxonomy" id="1141098"/>
    <lineage>
        <taxon>Eukaryota</taxon>
        <taxon>Fungi</taxon>
        <taxon>Dikarya</taxon>
        <taxon>Ascomycota</taxon>
        <taxon>Pezizomycotina</taxon>
        <taxon>Sordariomycetes</taxon>
        <taxon>Xylariomycetidae</taxon>
        <taxon>Amphisphaeriales</taxon>
        <taxon>Pseudomassariaceae</taxon>
        <taxon>Pseudomassariella</taxon>
    </lineage>
</organism>
<feature type="transmembrane region" description="Helical" evidence="8">
    <location>
        <begin position="1030"/>
        <end position="1056"/>
    </location>
</feature>
<accession>A0A1Y2EDD7</accession>
<evidence type="ECO:0008006" key="11">
    <source>
        <dbReference type="Google" id="ProtNLM"/>
    </source>
</evidence>
<feature type="region of interest" description="Disordered" evidence="7">
    <location>
        <begin position="480"/>
        <end position="504"/>
    </location>
</feature>
<feature type="region of interest" description="Disordered" evidence="7">
    <location>
        <begin position="1497"/>
        <end position="1618"/>
    </location>
</feature>
<dbReference type="Proteomes" id="UP000193689">
    <property type="component" value="Unassembled WGS sequence"/>
</dbReference>
<dbReference type="GeneID" id="63779697"/>
<feature type="transmembrane region" description="Helical" evidence="8">
    <location>
        <begin position="1062"/>
        <end position="1082"/>
    </location>
</feature>
<feature type="compositionally biased region" description="Polar residues" evidence="7">
    <location>
        <begin position="40"/>
        <end position="51"/>
    </location>
</feature>
<feature type="transmembrane region" description="Helical" evidence="8">
    <location>
        <begin position="1177"/>
        <end position="1197"/>
    </location>
</feature>
<evidence type="ECO:0000313" key="10">
    <source>
        <dbReference type="Proteomes" id="UP000193689"/>
    </source>
</evidence>
<keyword evidence="2" id="KW-0813">Transport</keyword>
<evidence type="ECO:0000256" key="2">
    <source>
        <dbReference type="ARBA" id="ARBA00022448"/>
    </source>
</evidence>
<comment type="caution">
    <text evidence="9">The sequence shown here is derived from an EMBL/GenBank/DDBJ whole genome shotgun (WGS) entry which is preliminary data.</text>
</comment>
<comment type="subcellular location">
    <subcellularLocation>
        <location evidence="1">Cell membrane</location>
        <topology evidence="1">Multi-pass membrane protein</topology>
    </subcellularLocation>
</comment>
<evidence type="ECO:0000256" key="7">
    <source>
        <dbReference type="SAM" id="MobiDB-lite"/>
    </source>
</evidence>
<dbReference type="RefSeq" id="XP_040719112.1">
    <property type="nucleotide sequence ID" value="XM_040863485.1"/>
</dbReference>
<evidence type="ECO:0000256" key="3">
    <source>
        <dbReference type="ARBA" id="ARBA00022475"/>
    </source>
</evidence>
<feature type="compositionally biased region" description="Basic and acidic residues" evidence="7">
    <location>
        <begin position="1517"/>
        <end position="1528"/>
    </location>
</feature>
<dbReference type="InParanoid" id="A0A1Y2EDD7"/>
<gene>
    <name evidence="9" type="ORF">BCR38DRAFT_482300</name>
</gene>
<dbReference type="EMBL" id="MCFJ01000003">
    <property type="protein sequence ID" value="ORY68825.1"/>
    <property type="molecule type" value="Genomic_DNA"/>
</dbReference>
<feature type="transmembrane region" description="Helical" evidence="8">
    <location>
        <begin position="944"/>
        <end position="963"/>
    </location>
</feature>
<evidence type="ECO:0000256" key="8">
    <source>
        <dbReference type="SAM" id="Phobius"/>
    </source>
</evidence>
<keyword evidence="6 8" id="KW-0472">Membrane</keyword>
<feature type="compositionally biased region" description="Basic residues" evidence="7">
    <location>
        <begin position="485"/>
        <end position="495"/>
    </location>
</feature>
<sequence>MSPHSYMMPDSRKATEMEPTPENIIRPQTSAPSLKVLSNRPASFRSTNSRSGAYRHALLKSEASRQQSTERDLPVPPVLTQVDTLASPAQDFKRDLRFSNVPVPRRHSSEDLLAVQDSPTMGKDTALRPEIVCTDSDLHSPSSHSMVNHPVLVKGDVSCDEDITVDQDSPTEAPNRRRISPEDLSDAILTGRNYRTLTGGDLCEVIVDVTEHIHGAIALRSSYFPNETHEGHVWVEKVQSYHGSPSDPLTSNGDVHSIPRCFIHPNAEQNIPLQAEETSKAASYWGFLPTFGEKKQEPQVINDESDKIPVEDGQEAQGLTNSGMKPLAALSSGNISHSTPSRKNQESPQRVATKSHDLVQPESPASIASIPGNPHRMRNGDTTSPSTTVKQENAPQGEVSTTPEPARRSFTVNVLQERLQALQLERGDPRRSTICVSPPSRSDQKSPGNALPQPIRRFIPEGLDTKRTLQWLREQLKNANSRGPKLTKRPMKLHPRHQDHGHSRDDLGLALASRVTTFSDKDAADVGAMQEAMQNLEQILSEALDIANEVAERDEDGQVDDGHLHQRSESMSEVFHDAPSVHESVASDSNTDYDGDLTGALMEPTIAHAKECPALFVGAVQELSHGCEASPLGSVKRHGLDTPDMRSGNVRGPALPDRGSSLRARKHVGKRLVRQEGHRSDSPFLPMPPPDNQLRRDCAYPAPHAYDEDDPSTIREPHTSGNVPNSREVREYIRVFHQPPIVPRDSSKNLREAANNYHVPKSDRKGEYHTKHYRDVDGCSLDGGASDEVVDFLETPQIGRTVTGALKPPKQSRMAAAASHSGAHHHEEAAKRAHDLKKISLRGRSHVSIKDVSRFSLMKLRRRQTIARNWSPVRKRFVAAVACISTALIGVLIGIYAGLVPSIQYYIADFDHYAILGNVGLYLGMAIPTLFCWPLPLLHGRKPYILSSLAIAMPLLFPQAITVSAPRSPYTSAWRWALLLPRALMGVSLGFASMNFHSILTDLFGASLMSRNPHQEVVDEYDVRRHGGGLGVWLGIWTWCFIGSLGVGFLVGAVIIDNLPPSWGLYISIILIAVVLILNVLTPEVRRSAWRRSVAEVRVGSQVSRRVGRGEIMMSRVKDGPKWWGQEVYHGVALSLEMLRQPGFAVIALYSAWIYAQVVLIIVLLGSLTSRYYRFRASFVGAAVSSVAIGALAAVPFQKANLFSRSRYKPQTSSGQSLDQTVTWTSHLVRRVIFTIILPIAGVMVTAGYAIIHGLGFVFAAGATGIGGMAQRTLGQRAATAVVASILFVMTVLLLAVLVRFRKTEIIPRSRSMEMDKWTSARRDSMRRRASAIAAAKVSGQKDLTDIPEEDVGWRPLIIGNPSEKHRRMNFLELGSLTRWSEIRKKNRLIDQGTHLNRTALEMARSELGQMGQDVLDDLHRGRAKVGEIVRKVSKRSLRSKRSYASSDDEQTGPRNESRDVASTGTGLGHGANHNPNHNPTYPADVFIERECVMGQTVPEEAEESSSVEGGGTADDEYLRRGSRDHTSHMVSKVRPYTGFAQQEVRGGRLPSQDYVVDTDVARRGHASHTQPKVQPADPDGLRLREAHGAHMESKVKPADLEDETSEGGQVSLHKKSR</sequence>
<feature type="transmembrane region" description="Helical" evidence="8">
    <location>
        <begin position="877"/>
        <end position="899"/>
    </location>
</feature>
<feature type="region of interest" description="Disordered" evidence="7">
    <location>
        <begin position="316"/>
        <end position="406"/>
    </location>
</feature>
<feature type="compositionally biased region" description="Basic and acidic residues" evidence="7">
    <location>
        <begin position="1580"/>
        <end position="1600"/>
    </location>
</feature>
<dbReference type="PANTHER" id="PTHR23502:SF186">
    <property type="entry name" value="MAJOR FACILITATOR SUPERFAMILY (MFS) PROFILE DOMAIN-CONTAINING PROTEIN"/>
    <property type="match status" value="1"/>
</dbReference>
<evidence type="ECO:0000313" key="9">
    <source>
        <dbReference type="EMBL" id="ORY68825.1"/>
    </source>
</evidence>
<keyword evidence="10" id="KW-1185">Reference proteome</keyword>
<evidence type="ECO:0000256" key="1">
    <source>
        <dbReference type="ARBA" id="ARBA00004651"/>
    </source>
</evidence>
<proteinExistence type="predicted"/>
<feature type="transmembrane region" description="Helical" evidence="8">
    <location>
        <begin position="919"/>
        <end position="937"/>
    </location>
</feature>
<evidence type="ECO:0000256" key="5">
    <source>
        <dbReference type="ARBA" id="ARBA00022989"/>
    </source>
</evidence>
<evidence type="ECO:0000256" key="6">
    <source>
        <dbReference type="ARBA" id="ARBA00023136"/>
    </source>
</evidence>
<feature type="compositionally biased region" description="Basic residues" evidence="7">
    <location>
        <begin position="663"/>
        <end position="672"/>
    </location>
</feature>
<feature type="transmembrane region" description="Helical" evidence="8">
    <location>
        <begin position="1279"/>
        <end position="1301"/>
    </location>
</feature>
<reference evidence="9 10" key="1">
    <citation type="submission" date="2016-07" db="EMBL/GenBank/DDBJ databases">
        <title>Pervasive Adenine N6-methylation of Active Genes in Fungi.</title>
        <authorList>
            <consortium name="DOE Joint Genome Institute"/>
            <person name="Mondo S.J."/>
            <person name="Dannebaum R.O."/>
            <person name="Kuo R.C."/>
            <person name="Labutti K."/>
            <person name="Haridas S."/>
            <person name="Kuo A."/>
            <person name="Salamov A."/>
            <person name="Ahrendt S.R."/>
            <person name="Lipzen A."/>
            <person name="Sullivan W."/>
            <person name="Andreopoulos W.B."/>
            <person name="Clum A."/>
            <person name="Lindquist E."/>
            <person name="Daum C."/>
            <person name="Ramamoorthy G.K."/>
            <person name="Gryganskyi A."/>
            <person name="Culley D."/>
            <person name="Magnuson J.K."/>
            <person name="James T.Y."/>
            <person name="O'Malley M.A."/>
            <person name="Stajich J.E."/>
            <person name="Spatafora J.W."/>
            <person name="Visel A."/>
            <person name="Grigoriev I.V."/>
        </authorList>
    </citation>
    <scope>NUCLEOTIDE SEQUENCE [LARGE SCALE GENOMIC DNA]</scope>
    <source>
        <strain evidence="9 10">CBS 129021</strain>
    </source>
</reference>
<dbReference type="OrthoDB" id="10250282at2759"/>